<evidence type="ECO:0000313" key="2">
    <source>
        <dbReference type="EMBL" id="GGR09233.1"/>
    </source>
</evidence>
<dbReference type="PROSITE" id="PS51459">
    <property type="entry name" value="FIDO"/>
    <property type="match status" value="1"/>
</dbReference>
<dbReference type="EMBL" id="BMTU01000022">
    <property type="protein sequence ID" value="GGR09233.1"/>
    <property type="molecule type" value="Genomic_DNA"/>
</dbReference>
<gene>
    <name evidence="2" type="ORF">GCM10010280_66330</name>
</gene>
<dbReference type="SUPFAM" id="SSF140931">
    <property type="entry name" value="Fic-like"/>
    <property type="match status" value="1"/>
</dbReference>
<dbReference type="InterPro" id="IPR003812">
    <property type="entry name" value="Fido"/>
</dbReference>
<dbReference type="Proteomes" id="UP000656732">
    <property type="component" value="Unassembled WGS sequence"/>
</dbReference>
<feature type="domain" description="Fido" evidence="1">
    <location>
        <begin position="313"/>
        <end position="447"/>
    </location>
</feature>
<dbReference type="Pfam" id="PF02661">
    <property type="entry name" value="Fic"/>
    <property type="match status" value="1"/>
</dbReference>
<comment type="caution">
    <text evidence="2">The sequence shown here is derived from an EMBL/GenBank/DDBJ whole genome shotgun (WGS) entry which is preliminary data.</text>
</comment>
<organism evidence="2 3">
    <name type="scientific">Streptomyces pilosus</name>
    <dbReference type="NCBI Taxonomy" id="28893"/>
    <lineage>
        <taxon>Bacteria</taxon>
        <taxon>Bacillati</taxon>
        <taxon>Actinomycetota</taxon>
        <taxon>Actinomycetes</taxon>
        <taxon>Kitasatosporales</taxon>
        <taxon>Streptomycetaceae</taxon>
        <taxon>Streptomyces</taxon>
    </lineage>
</organism>
<evidence type="ECO:0000313" key="3">
    <source>
        <dbReference type="Proteomes" id="UP000656732"/>
    </source>
</evidence>
<name>A0A918F833_9ACTN</name>
<protein>
    <recommendedName>
        <fullName evidence="1">Fido domain-containing protein</fullName>
    </recommendedName>
</protein>
<proteinExistence type="predicted"/>
<dbReference type="Gene3D" id="1.10.3290.10">
    <property type="entry name" value="Fido-like domain"/>
    <property type="match status" value="1"/>
</dbReference>
<evidence type="ECO:0000259" key="1">
    <source>
        <dbReference type="PROSITE" id="PS51459"/>
    </source>
</evidence>
<dbReference type="AlphaFoldDB" id="A0A918F833"/>
<reference evidence="2" key="2">
    <citation type="submission" date="2020-09" db="EMBL/GenBank/DDBJ databases">
        <authorList>
            <person name="Sun Q."/>
            <person name="Ohkuma M."/>
        </authorList>
    </citation>
    <scope>NUCLEOTIDE SEQUENCE</scope>
    <source>
        <strain evidence="2">JCM 4403</strain>
    </source>
</reference>
<sequence length="461" mass="51215">MIVELAPRFLAWDAVDPACHAFDSASVAQTVRSLGPARCVPVRPDVPFGDPMMSAWSYGEAESWVDAMSYALVQQYGRWAIGWRWSHDEGDFDGGPVGNWCCPRHSITTPEETLDRVGAALREWREWLEYLAGWFEAYPLDLADIEDQRILWERAARNLILQVVDRTGCGSGWHGHCRQVLTWFLLRWDVAPDVAQGLVDEAIGGRFHSWTGPDTVLVDDVAEQLALSLRPADGRTRADAPAQDHLQRWLALRASVPWHEIPDGGTDGPVIPLRDGAAQDIRAFDAVIDPARAAGMLSALEALRADAAREARLDFALLSSWQQHILGTPQPPPFRTSPAFAKASRERYGIAPDTRARFDRCLAESALETGRPLGVTARAARVYLDICFFHPFDDGNARSAFLTLVFILACEGIALDQVSLLRRVTFEADDPQDPLILLRYINIHLAETRRRSADSTGSASR</sequence>
<dbReference type="InterPro" id="IPR036597">
    <property type="entry name" value="Fido-like_dom_sf"/>
</dbReference>
<dbReference type="RefSeq" id="WP_189561742.1">
    <property type="nucleotide sequence ID" value="NZ_BMTU01000022.1"/>
</dbReference>
<keyword evidence="3" id="KW-1185">Reference proteome</keyword>
<accession>A0A918F833</accession>
<reference evidence="2" key="1">
    <citation type="journal article" date="2014" name="Int. J. Syst. Evol. Microbiol.">
        <title>Complete genome sequence of Corynebacterium casei LMG S-19264T (=DSM 44701T), isolated from a smear-ripened cheese.</title>
        <authorList>
            <consortium name="US DOE Joint Genome Institute (JGI-PGF)"/>
            <person name="Walter F."/>
            <person name="Albersmeier A."/>
            <person name="Kalinowski J."/>
            <person name="Ruckert C."/>
        </authorList>
    </citation>
    <scope>NUCLEOTIDE SEQUENCE</scope>
    <source>
        <strain evidence="2">JCM 4403</strain>
    </source>
</reference>